<keyword evidence="2" id="KW-1185">Reference proteome</keyword>
<organism evidence="1 2">
    <name type="scientific">Amborella trichopoda</name>
    <dbReference type="NCBI Taxonomy" id="13333"/>
    <lineage>
        <taxon>Eukaryota</taxon>
        <taxon>Viridiplantae</taxon>
        <taxon>Streptophyta</taxon>
        <taxon>Embryophyta</taxon>
        <taxon>Tracheophyta</taxon>
        <taxon>Spermatophyta</taxon>
        <taxon>Magnoliopsida</taxon>
        <taxon>Amborellales</taxon>
        <taxon>Amborellaceae</taxon>
        <taxon>Amborella</taxon>
    </lineage>
</organism>
<dbReference type="EMBL" id="KI393888">
    <property type="protein sequence ID" value="ERN06542.1"/>
    <property type="molecule type" value="Genomic_DNA"/>
</dbReference>
<gene>
    <name evidence="1" type="ORF">AMTR_s00058p00114670</name>
</gene>
<dbReference type="AlphaFoldDB" id="W1P9G1"/>
<name>W1P9G1_AMBTC</name>
<evidence type="ECO:0000313" key="1">
    <source>
        <dbReference type="EMBL" id="ERN06542.1"/>
    </source>
</evidence>
<reference evidence="2" key="1">
    <citation type="journal article" date="2013" name="Science">
        <title>The Amborella genome and the evolution of flowering plants.</title>
        <authorList>
            <consortium name="Amborella Genome Project"/>
        </authorList>
    </citation>
    <scope>NUCLEOTIDE SEQUENCE [LARGE SCALE GENOMIC DNA]</scope>
</reference>
<dbReference type="Proteomes" id="UP000017836">
    <property type="component" value="Unassembled WGS sequence"/>
</dbReference>
<dbReference type="HOGENOM" id="CLU_1827932_0_0_1"/>
<protein>
    <submittedName>
        <fullName evidence="1">Uncharacterized protein</fullName>
    </submittedName>
</protein>
<sequence>MKTEKVEIQLRLIKVEGGKHTVKILEKEDQIYVAKMDKRSTVKMWILTERKWVEIVSVDMKKFNGNTLWSCPVLWLGDALMFCNDTEISKYDPESGKLHKSKISSGIGYNFITYKPTLHTWDYEGRPNYCFEADKPILYSE</sequence>
<dbReference type="Gramene" id="ERN06542">
    <property type="protein sequence ID" value="ERN06542"/>
    <property type="gene ID" value="AMTR_s00058p00114670"/>
</dbReference>
<accession>W1P9G1</accession>
<proteinExistence type="predicted"/>
<evidence type="ECO:0000313" key="2">
    <source>
        <dbReference type="Proteomes" id="UP000017836"/>
    </source>
</evidence>